<organism evidence="2 3">
    <name type="scientific">Tetrapyrgos nigripes</name>
    <dbReference type="NCBI Taxonomy" id="182062"/>
    <lineage>
        <taxon>Eukaryota</taxon>
        <taxon>Fungi</taxon>
        <taxon>Dikarya</taxon>
        <taxon>Basidiomycota</taxon>
        <taxon>Agaricomycotina</taxon>
        <taxon>Agaricomycetes</taxon>
        <taxon>Agaricomycetidae</taxon>
        <taxon>Agaricales</taxon>
        <taxon>Marasmiineae</taxon>
        <taxon>Marasmiaceae</taxon>
        <taxon>Tetrapyrgos</taxon>
    </lineage>
</organism>
<feature type="region of interest" description="Disordered" evidence="1">
    <location>
        <begin position="381"/>
        <end position="420"/>
    </location>
</feature>
<evidence type="ECO:0000313" key="2">
    <source>
        <dbReference type="EMBL" id="KAF5350901.1"/>
    </source>
</evidence>
<dbReference type="EMBL" id="JAACJM010000072">
    <property type="protein sequence ID" value="KAF5350901.1"/>
    <property type="molecule type" value="Genomic_DNA"/>
</dbReference>
<feature type="region of interest" description="Disordered" evidence="1">
    <location>
        <begin position="55"/>
        <end position="106"/>
    </location>
</feature>
<feature type="compositionally biased region" description="Polar residues" evidence="1">
    <location>
        <begin position="273"/>
        <end position="288"/>
    </location>
</feature>
<feature type="compositionally biased region" description="Basic and acidic residues" evidence="1">
    <location>
        <begin position="215"/>
        <end position="236"/>
    </location>
</feature>
<sequence>MVYFRNNEMMTPKTIAEERAWILHEALAKAPDNELTRQVHERYYLPAVEAQFHTKPTEVDRQSLSKISSKTNKTATPSTGTSIRSTKKTKQSANTPQSSLPRYNPNGTFVVPVRHVERYRPLKDDLLDDVDRHLKTILGLDETVAYDNEMYDWYRAERFRRESRIGVRFQNAVDHMFRDRKASSGVYKKAEWTPEAFFAIQVPPKKGFAKLKEKLTKEKKEKPRSDSVKGDEEQHQRPAVLSQVIEEVEEEESQPQVAHCKVHKPNRSDDTTSIHTSRMRTSSESSKPLSIFRARAQSSAPSSASIHSRRPQITGPVMHLGNSSVISLADAGSIGHYPTSSTQQQSSRYTEFETPRRPPPIPLYPAGPIATPFPIHTMPIENKKIAVGSTRAPRKVKSKSNENDRNERERPRSRSFSGYANELDTILMEYAKQQEEEALVKGRPPRPQRPVPRAPGSPIDVNRIRLISRRTSVDYGDEDDDDNLDELTREARGVARKVGEEWGYMG</sequence>
<dbReference type="Proteomes" id="UP000559256">
    <property type="component" value="Unassembled WGS sequence"/>
</dbReference>
<feature type="compositionally biased region" description="Basic and acidic residues" evidence="1">
    <location>
        <begin position="399"/>
        <end position="412"/>
    </location>
</feature>
<feature type="compositionally biased region" description="Low complexity" evidence="1">
    <location>
        <begin position="293"/>
        <end position="306"/>
    </location>
</feature>
<feature type="compositionally biased region" description="Polar residues" evidence="1">
    <location>
        <begin position="91"/>
        <end position="106"/>
    </location>
</feature>
<name>A0A8H5CZK6_9AGAR</name>
<feature type="region of interest" description="Disordered" evidence="1">
    <location>
        <begin position="215"/>
        <end position="238"/>
    </location>
</feature>
<proteinExistence type="predicted"/>
<feature type="region of interest" description="Disordered" evidence="1">
    <location>
        <begin position="252"/>
        <end position="318"/>
    </location>
</feature>
<dbReference type="AlphaFoldDB" id="A0A8H5CZK6"/>
<feature type="region of interest" description="Disordered" evidence="1">
    <location>
        <begin position="433"/>
        <end position="462"/>
    </location>
</feature>
<feature type="compositionally biased region" description="Pro residues" evidence="1">
    <location>
        <begin position="445"/>
        <end position="455"/>
    </location>
</feature>
<reference evidence="2 3" key="1">
    <citation type="journal article" date="2020" name="ISME J.">
        <title>Uncovering the hidden diversity of litter-decomposition mechanisms in mushroom-forming fungi.</title>
        <authorList>
            <person name="Floudas D."/>
            <person name="Bentzer J."/>
            <person name="Ahren D."/>
            <person name="Johansson T."/>
            <person name="Persson P."/>
            <person name="Tunlid A."/>
        </authorList>
    </citation>
    <scope>NUCLEOTIDE SEQUENCE [LARGE SCALE GENOMIC DNA]</scope>
    <source>
        <strain evidence="2 3">CBS 291.85</strain>
    </source>
</reference>
<accession>A0A8H5CZK6</accession>
<evidence type="ECO:0000256" key="1">
    <source>
        <dbReference type="SAM" id="MobiDB-lite"/>
    </source>
</evidence>
<feature type="compositionally biased region" description="Polar residues" evidence="1">
    <location>
        <begin position="64"/>
        <end position="84"/>
    </location>
</feature>
<keyword evidence="3" id="KW-1185">Reference proteome</keyword>
<gene>
    <name evidence="2" type="ORF">D9758_010518</name>
</gene>
<evidence type="ECO:0000313" key="3">
    <source>
        <dbReference type="Proteomes" id="UP000559256"/>
    </source>
</evidence>
<protein>
    <submittedName>
        <fullName evidence="2">Uncharacterized protein</fullName>
    </submittedName>
</protein>
<comment type="caution">
    <text evidence="2">The sequence shown here is derived from an EMBL/GenBank/DDBJ whole genome shotgun (WGS) entry which is preliminary data.</text>
</comment>
<feature type="region of interest" description="Disordered" evidence="1">
    <location>
        <begin position="335"/>
        <end position="367"/>
    </location>
</feature>